<dbReference type="Proteomes" id="UP001146351">
    <property type="component" value="Unassembled WGS sequence"/>
</dbReference>
<gene>
    <name evidence="3" type="ORF">N7492_002433</name>
</gene>
<dbReference type="InterPro" id="IPR012338">
    <property type="entry name" value="Beta-lactam/transpept-like"/>
</dbReference>
<evidence type="ECO:0000259" key="2">
    <source>
        <dbReference type="Pfam" id="PF00144"/>
    </source>
</evidence>
<reference evidence="3" key="2">
    <citation type="journal article" date="2023" name="IMA Fungus">
        <title>Comparative genomic study of the Penicillium genus elucidates a diverse pangenome and 15 lateral gene transfer events.</title>
        <authorList>
            <person name="Petersen C."/>
            <person name="Sorensen T."/>
            <person name="Nielsen M.R."/>
            <person name="Sondergaard T.E."/>
            <person name="Sorensen J.L."/>
            <person name="Fitzpatrick D.A."/>
            <person name="Frisvad J.C."/>
            <person name="Nielsen K.L."/>
        </authorList>
    </citation>
    <scope>NUCLEOTIDE SEQUENCE</scope>
    <source>
        <strain evidence="3">IBT 21917</strain>
    </source>
</reference>
<dbReference type="PANTHER" id="PTHR46825:SF9">
    <property type="entry name" value="BETA-LACTAMASE-RELATED DOMAIN-CONTAINING PROTEIN"/>
    <property type="match status" value="1"/>
</dbReference>
<dbReference type="OrthoDB" id="5946976at2759"/>
<dbReference type="AlphaFoldDB" id="A0A9W9IJE6"/>
<dbReference type="PANTHER" id="PTHR46825">
    <property type="entry name" value="D-ALANYL-D-ALANINE-CARBOXYPEPTIDASE/ENDOPEPTIDASE AMPH"/>
    <property type="match status" value="1"/>
</dbReference>
<dbReference type="Pfam" id="PF00144">
    <property type="entry name" value="Beta-lactamase"/>
    <property type="match status" value="1"/>
</dbReference>
<protein>
    <recommendedName>
        <fullName evidence="2">Beta-lactamase-related domain-containing protein</fullName>
    </recommendedName>
</protein>
<dbReference type="SUPFAM" id="SSF56601">
    <property type="entry name" value="beta-lactamase/transpeptidase-like"/>
    <property type="match status" value="1"/>
</dbReference>
<dbReference type="InterPro" id="IPR001466">
    <property type="entry name" value="Beta-lactam-related"/>
</dbReference>
<sequence>MDYVNNSYFPTEVEGLMKQYHVPGLSIAVVQGDRTFAAGYGKASLEPSLPCTPDTLFDIASCAKSMTAASIALLVEDKSFPDVKYDARMSHLLPEDFVMSSPEYTEGVTVDDVLSHRTGMAP</sequence>
<comment type="similarity">
    <text evidence="1">Belongs to the peptidase S12 family.</text>
</comment>
<evidence type="ECO:0000313" key="3">
    <source>
        <dbReference type="EMBL" id="KAJ5179223.1"/>
    </source>
</evidence>
<reference evidence="3" key="1">
    <citation type="submission" date="2022-11" db="EMBL/GenBank/DDBJ databases">
        <authorList>
            <person name="Petersen C."/>
        </authorList>
    </citation>
    <scope>NUCLEOTIDE SEQUENCE</scope>
    <source>
        <strain evidence="3">IBT 21917</strain>
    </source>
</reference>
<evidence type="ECO:0000256" key="1">
    <source>
        <dbReference type="ARBA" id="ARBA00038215"/>
    </source>
</evidence>
<dbReference type="InterPro" id="IPR050491">
    <property type="entry name" value="AmpC-like"/>
</dbReference>
<keyword evidence="4" id="KW-1185">Reference proteome</keyword>
<comment type="caution">
    <text evidence="3">The sequence shown here is derived from an EMBL/GenBank/DDBJ whole genome shotgun (WGS) entry which is preliminary data.</text>
</comment>
<feature type="domain" description="Beta-lactamase-related" evidence="2">
    <location>
        <begin position="13"/>
        <end position="121"/>
    </location>
</feature>
<evidence type="ECO:0000313" key="4">
    <source>
        <dbReference type="Proteomes" id="UP001146351"/>
    </source>
</evidence>
<accession>A0A9W9IJE6</accession>
<dbReference type="EMBL" id="JAPQKO010000002">
    <property type="protein sequence ID" value="KAJ5179223.1"/>
    <property type="molecule type" value="Genomic_DNA"/>
</dbReference>
<proteinExistence type="inferred from homology"/>
<name>A0A9W9IJE6_9EURO</name>
<dbReference type="Gene3D" id="3.40.710.10">
    <property type="entry name" value="DD-peptidase/beta-lactamase superfamily"/>
    <property type="match status" value="1"/>
</dbReference>
<organism evidence="3 4">
    <name type="scientific">Penicillium capsulatum</name>
    <dbReference type="NCBI Taxonomy" id="69766"/>
    <lineage>
        <taxon>Eukaryota</taxon>
        <taxon>Fungi</taxon>
        <taxon>Dikarya</taxon>
        <taxon>Ascomycota</taxon>
        <taxon>Pezizomycotina</taxon>
        <taxon>Eurotiomycetes</taxon>
        <taxon>Eurotiomycetidae</taxon>
        <taxon>Eurotiales</taxon>
        <taxon>Aspergillaceae</taxon>
        <taxon>Penicillium</taxon>
    </lineage>
</organism>